<dbReference type="AlphaFoldDB" id="A0AAD4JHZ2"/>
<gene>
    <name evidence="2" type="ORF">C2S53_019180</name>
</gene>
<feature type="compositionally biased region" description="Polar residues" evidence="1">
    <location>
        <begin position="21"/>
        <end position="30"/>
    </location>
</feature>
<reference evidence="2 3" key="1">
    <citation type="journal article" date="2021" name="Nat. Commun.">
        <title>Incipient diploidization of the medicinal plant Perilla within 10,000 years.</title>
        <authorList>
            <person name="Zhang Y."/>
            <person name="Shen Q."/>
            <person name="Leng L."/>
            <person name="Zhang D."/>
            <person name="Chen S."/>
            <person name="Shi Y."/>
            <person name="Ning Z."/>
            <person name="Chen S."/>
        </authorList>
    </citation>
    <scope>NUCLEOTIDE SEQUENCE [LARGE SCALE GENOMIC DNA]</scope>
    <source>
        <strain evidence="3">cv. PC099</strain>
    </source>
</reference>
<evidence type="ECO:0000313" key="3">
    <source>
        <dbReference type="Proteomes" id="UP001190926"/>
    </source>
</evidence>
<name>A0AAD4JHZ2_PERFH</name>
<organism evidence="2 3">
    <name type="scientific">Perilla frutescens var. hirtella</name>
    <name type="common">Perilla citriodora</name>
    <name type="synonym">Perilla setoyensis</name>
    <dbReference type="NCBI Taxonomy" id="608512"/>
    <lineage>
        <taxon>Eukaryota</taxon>
        <taxon>Viridiplantae</taxon>
        <taxon>Streptophyta</taxon>
        <taxon>Embryophyta</taxon>
        <taxon>Tracheophyta</taxon>
        <taxon>Spermatophyta</taxon>
        <taxon>Magnoliopsida</taxon>
        <taxon>eudicotyledons</taxon>
        <taxon>Gunneridae</taxon>
        <taxon>Pentapetalae</taxon>
        <taxon>asterids</taxon>
        <taxon>lamiids</taxon>
        <taxon>Lamiales</taxon>
        <taxon>Lamiaceae</taxon>
        <taxon>Nepetoideae</taxon>
        <taxon>Elsholtzieae</taxon>
        <taxon>Perilla</taxon>
    </lineage>
</organism>
<accession>A0AAD4JHZ2</accession>
<feature type="compositionally biased region" description="Basic and acidic residues" evidence="1">
    <location>
        <begin position="115"/>
        <end position="124"/>
    </location>
</feature>
<protein>
    <submittedName>
        <fullName evidence="2">Uncharacterized protein</fullName>
    </submittedName>
</protein>
<proteinExistence type="predicted"/>
<feature type="region of interest" description="Disordered" evidence="1">
    <location>
        <begin position="19"/>
        <end position="124"/>
    </location>
</feature>
<evidence type="ECO:0000256" key="1">
    <source>
        <dbReference type="SAM" id="MobiDB-lite"/>
    </source>
</evidence>
<dbReference type="Proteomes" id="UP001190926">
    <property type="component" value="Unassembled WGS sequence"/>
</dbReference>
<keyword evidence="3" id="KW-1185">Reference proteome</keyword>
<dbReference type="EMBL" id="SDAM02000057">
    <property type="protein sequence ID" value="KAH6833644.1"/>
    <property type="molecule type" value="Genomic_DNA"/>
</dbReference>
<evidence type="ECO:0000313" key="2">
    <source>
        <dbReference type="EMBL" id="KAH6833644.1"/>
    </source>
</evidence>
<comment type="caution">
    <text evidence="2">The sequence shown here is derived from an EMBL/GenBank/DDBJ whole genome shotgun (WGS) entry which is preliminary data.</text>
</comment>
<sequence length="242" mass="26398">MATMTEPPQKKHILQFRVQWQPPQSSQRTPSMVALLPQNFTQRLQNSPPPPRQSPSRLTTSASDVPMTSKPNPAPDPNSNPNCGDFDSSPACELGGGNRVDNPSSDTGFMVNGGLKEEEGEKEEGKAVDLILVEGEGCLRKLVEKSDALVVKEKKDLENVRKDGVADVPVNKVVESMHLQAGDVGNLSVPPNAFLIVFSSVQFNLLNFFYGREVFLLLASLHIFYGKTSLHQSLSITATIDV</sequence>